<dbReference type="AlphaFoldDB" id="A0A9P0QSY3"/>
<dbReference type="InterPro" id="IPR019786">
    <property type="entry name" value="Zinc_finger_PHD-type_CS"/>
</dbReference>
<dbReference type="GO" id="GO:0008270">
    <property type="term" value="F:zinc ion binding"/>
    <property type="evidence" value="ECO:0007669"/>
    <property type="project" value="UniProtKB-KW"/>
</dbReference>
<feature type="compositionally biased region" description="Polar residues" evidence="8">
    <location>
        <begin position="14"/>
        <end position="27"/>
    </location>
</feature>
<dbReference type="OrthoDB" id="436852at2759"/>
<protein>
    <recommendedName>
        <fullName evidence="9">PHD-type domain-containing protein</fullName>
    </recommendedName>
</protein>
<dbReference type="GO" id="GO:0048188">
    <property type="term" value="C:Set1C/COMPASS complex"/>
    <property type="evidence" value="ECO:0007669"/>
    <property type="project" value="InterPro"/>
</dbReference>
<comment type="subcellular location">
    <subcellularLocation>
        <location evidence="1">Nucleus</location>
    </subcellularLocation>
</comment>
<evidence type="ECO:0000256" key="6">
    <source>
        <dbReference type="PROSITE-ProRule" id="PRU00146"/>
    </source>
</evidence>
<dbReference type="EMBL" id="CAKXYY010000012">
    <property type="protein sequence ID" value="CAH2353810.1"/>
    <property type="molecule type" value="Genomic_DNA"/>
</dbReference>
<keyword evidence="7" id="KW-0175">Coiled coil</keyword>
<dbReference type="InterPro" id="IPR013083">
    <property type="entry name" value="Znf_RING/FYVE/PHD"/>
</dbReference>
<keyword evidence="4" id="KW-0862">Zinc</keyword>
<evidence type="ECO:0000313" key="10">
    <source>
        <dbReference type="EMBL" id="CAH2353810.1"/>
    </source>
</evidence>
<proteinExistence type="predicted"/>
<evidence type="ECO:0000256" key="5">
    <source>
        <dbReference type="ARBA" id="ARBA00023242"/>
    </source>
</evidence>
<dbReference type="GO" id="GO:0045893">
    <property type="term" value="P:positive regulation of DNA-templated transcription"/>
    <property type="evidence" value="ECO:0007669"/>
    <property type="project" value="TreeGrafter"/>
</dbReference>
<feature type="region of interest" description="Disordered" evidence="8">
    <location>
        <begin position="1"/>
        <end position="112"/>
    </location>
</feature>
<accession>A0A9P0QSY3</accession>
<organism evidence="10 11">
    <name type="scientific">[Candida] railenensis</name>
    <dbReference type="NCBI Taxonomy" id="45579"/>
    <lineage>
        <taxon>Eukaryota</taxon>
        <taxon>Fungi</taxon>
        <taxon>Dikarya</taxon>
        <taxon>Ascomycota</taxon>
        <taxon>Saccharomycotina</taxon>
        <taxon>Pichiomycetes</taxon>
        <taxon>Debaryomycetaceae</taxon>
        <taxon>Kurtzmaniella</taxon>
    </lineage>
</organism>
<feature type="region of interest" description="Disordered" evidence="8">
    <location>
        <begin position="359"/>
        <end position="381"/>
    </location>
</feature>
<dbReference type="PANTHER" id="PTHR46174">
    <property type="entry name" value="CXXC-TYPE ZINC FINGER PROTEIN 1"/>
    <property type="match status" value="1"/>
</dbReference>
<feature type="compositionally biased region" description="Basic and acidic residues" evidence="8">
    <location>
        <begin position="93"/>
        <end position="112"/>
    </location>
</feature>
<dbReference type="Proteomes" id="UP000837801">
    <property type="component" value="Unassembled WGS sequence"/>
</dbReference>
<keyword evidence="3 6" id="KW-0863">Zinc-finger</keyword>
<name>A0A9P0QSY3_9ASCO</name>
<keyword evidence="2" id="KW-0479">Metal-binding</keyword>
<comment type="caution">
    <text evidence="10">The sequence shown here is derived from an EMBL/GenBank/DDBJ whole genome shotgun (WGS) entry which is preliminary data.</text>
</comment>
<reference evidence="10" key="1">
    <citation type="submission" date="2022-03" db="EMBL/GenBank/DDBJ databases">
        <authorList>
            <person name="Legras J.-L."/>
            <person name="Devillers H."/>
            <person name="Grondin C."/>
        </authorList>
    </citation>
    <scope>NUCLEOTIDE SEQUENCE</scope>
    <source>
        <strain evidence="10">CLIB 1423</strain>
    </source>
</reference>
<dbReference type="SMART" id="SM00249">
    <property type="entry name" value="PHD"/>
    <property type="match status" value="1"/>
</dbReference>
<keyword evidence="5" id="KW-0539">Nucleus</keyword>
<evidence type="ECO:0000256" key="4">
    <source>
        <dbReference type="ARBA" id="ARBA00022833"/>
    </source>
</evidence>
<dbReference type="Gene3D" id="3.30.40.10">
    <property type="entry name" value="Zinc/RING finger domain, C3HC4 (zinc finger)"/>
    <property type="match status" value="1"/>
</dbReference>
<feature type="compositionally biased region" description="Polar residues" evidence="8">
    <location>
        <begin position="247"/>
        <end position="256"/>
    </location>
</feature>
<dbReference type="InterPro" id="IPR037869">
    <property type="entry name" value="Spp1/CFP1"/>
</dbReference>
<feature type="compositionally biased region" description="Polar residues" evidence="8">
    <location>
        <begin position="363"/>
        <end position="375"/>
    </location>
</feature>
<sequence>MEVIDSRSGDETDLPSSALSTDKSFLSDSDVDNKKRSLEEEVVIKNETSGEPSSPKKNSEPSSKKVKLEVDNNILPPIKQEAPKEKKKSYSRRKVEKEKEEPDSHDFSNESEDISKQYKKFKNAPRFNLNSEEVFCICRKPDHGGLLMISCDGCDEWFHFSCMKLNMQYQNLISKFYCKFCSWKEVGQTQWKRKCRLDTCYEPISAEGNSKYCSEKCGIDYIKGKLVTSNGGLSHSTSINSKHDSKSGASNSDVKSSSLTVPEIKSILIYSTNNGTTDDEQYRNLKLLGSKLPQLPEVMAYHSDPSVLSRFPEPLQSEIKLLNEKSSSFQDLLKVYMNRLDLLVKMREKLRIINEKLQERDQTASSKATEAPTGTKSKKGKSSKAKKIEICGYEKIFSADQEEWIRYSETHEDEINALLDNSSLSYDNIHENMRKQIDELVEFYNSKEDELQWFDEKICINDKRKCARHGGWWSLIQDEISNKINEFHSDIRSLEREKQQLLREYSISVFESGSKIPQ</sequence>
<evidence type="ECO:0000256" key="3">
    <source>
        <dbReference type="ARBA" id="ARBA00022771"/>
    </source>
</evidence>
<feature type="compositionally biased region" description="Basic and acidic residues" evidence="8">
    <location>
        <begin position="1"/>
        <end position="10"/>
    </location>
</feature>
<feature type="coiled-coil region" evidence="7">
    <location>
        <begin position="477"/>
        <end position="504"/>
    </location>
</feature>
<feature type="domain" description="PHD-type" evidence="9">
    <location>
        <begin position="133"/>
        <end position="184"/>
    </location>
</feature>
<dbReference type="PROSITE" id="PS50016">
    <property type="entry name" value="ZF_PHD_2"/>
    <property type="match status" value="1"/>
</dbReference>
<dbReference type="Pfam" id="PF00628">
    <property type="entry name" value="PHD"/>
    <property type="match status" value="1"/>
</dbReference>
<evidence type="ECO:0000256" key="8">
    <source>
        <dbReference type="SAM" id="MobiDB-lite"/>
    </source>
</evidence>
<feature type="compositionally biased region" description="Basic and acidic residues" evidence="8">
    <location>
        <begin position="31"/>
        <end position="44"/>
    </location>
</feature>
<evidence type="ECO:0000256" key="7">
    <source>
        <dbReference type="SAM" id="Coils"/>
    </source>
</evidence>
<dbReference type="SUPFAM" id="SSF57903">
    <property type="entry name" value="FYVE/PHD zinc finger"/>
    <property type="match status" value="1"/>
</dbReference>
<gene>
    <name evidence="10" type="ORF">CLIB1423_12S03422</name>
</gene>
<dbReference type="PROSITE" id="PS01359">
    <property type="entry name" value="ZF_PHD_1"/>
    <property type="match status" value="1"/>
</dbReference>
<evidence type="ECO:0000256" key="2">
    <source>
        <dbReference type="ARBA" id="ARBA00022723"/>
    </source>
</evidence>
<feature type="region of interest" description="Disordered" evidence="8">
    <location>
        <begin position="237"/>
        <end position="256"/>
    </location>
</feature>
<evidence type="ECO:0000256" key="1">
    <source>
        <dbReference type="ARBA" id="ARBA00004123"/>
    </source>
</evidence>
<dbReference type="InterPro" id="IPR019787">
    <property type="entry name" value="Znf_PHD-finger"/>
</dbReference>
<dbReference type="PANTHER" id="PTHR46174:SF1">
    <property type="entry name" value="CXXC-TYPE ZINC FINGER PROTEIN 1"/>
    <property type="match status" value="1"/>
</dbReference>
<dbReference type="InterPro" id="IPR001965">
    <property type="entry name" value="Znf_PHD"/>
</dbReference>
<dbReference type="InterPro" id="IPR011011">
    <property type="entry name" value="Znf_FYVE_PHD"/>
</dbReference>
<evidence type="ECO:0000259" key="9">
    <source>
        <dbReference type="PROSITE" id="PS50016"/>
    </source>
</evidence>
<feature type="compositionally biased region" description="Basic and acidic residues" evidence="8">
    <location>
        <begin position="57"/>
        <end position="70"/>
    </location>
</feature>
<keyword evidence="11" id="KW-1185">Reference proteome</keyword>
<evidence type="ECO:0000313" key="11">
    <source>
        <dbReference type="Proteomes" id="UP000837801"/>
    </source>
</evidence>